<gene>
    <name evidence="5" type="ORF">Bpfe_024495</name>
</gene>
<dbReference type="AlphaFoldDB" id="A0AAD8B0X1"/>
<dbReference type="EMBL" id="JASAOG010000171">
    <property type="protein sequence ID" value="KAK0046034.1"/>
    <property type="molecule type" value="Genomic_DNA"/>
</dbReference>
<accession>A0AAD8B0X1</accession>
<dbReference type="Pfam" id="PF08241">
    <property type="entry name" value="Methyltransf_11"/>
    <property type="match status" value="1"/>
</dbReference>
<comment type="similarity">
    <text evidence="1">Belongs to the methyltransferase superfamily.</text>
</comment>
<dbReference type="Proteomes" id="UP001233172">
    <property type="component" value="Unassembled WGS sequence"/>
</dbReference>
<dbReference type="GO" id="GO:0032259">
    <property type="term" value="P:methylation"/>
    <property type="evidence" value="ECO:0007669"/>
    <property type="project" value="UniProtKB-KW"/>
</dbReference>
<feature type="domain" description="Methyltransferase type 11" evidence="4">
    <location>
        <begin position="73"/>
        <end position="163"/>
    </location>
</feature>
<protein>
    <submittedName>
        <fullName evidence="5">Methyltransferase</fullName>
    </submittedName>
</protein>
<evidence type="ECO:0000256" key="3">
    <source>
        <dbReference type="ARBA" id="ARBA00022679"/>
    </source>
</evidence>
<dbReference type="InterPro" id="IPR051052">
    <property type="entry name" value="Diverse_substrate_MTase"/>
</dbReference>
<evidence type="ECO:0000259" key="4">
    <source>
        <dbReference type="Pfam" id="PF08241"/>
    </source>
</evidence>
<sequence length="272" mass="30685">MGAAPSTPEYVASWESLLAGNVEETEEYLQNLYKGKELAKVYAAYRPKYPQALFDAIMTYHDEVTTNGRSMALDVCCGPGQSTLPLVPLFEKVVGVDISQDLLDHMPKDIPNLTTYMSPAEDLFMIASDSVDLITSGAGLHWLNTVQFFKEAKRVLKPGGTFAAYMFQIEDLCDEEANKAYKEFYSTMKDYLTSKTLIVAHKYETIDFPFDCLKRLDIQAKMEMTIDQFKGYMASGHFWPLYSQANPTTDILDDFMIRLQRIFGNATTSPAE</sequence>
<name>A0AAD8B0X1_BIOPF</name>
<evidence type="ECO:0000256" key="2">
    <source>
        <dbReference type="ARBA" id="ARBA00022603"/>
    </source>
</evidence>
<dbReference type="InterPro" id="IPR013216">
    <property type="entry name" value="Methyltransf_11"/>
</dbReference>
<dbReference type="CDD" id="cd02440">
    <property type="entry name" value="AdoMet_MTases"/>
    <property type="match status" value="1"/>
</dbReference>
<evidence type="ECO:0000313" key="5">
    <source>
        <dbReference type="EMBL" id="KAK0046034.1"/>
    </source>
</evidence>
<dbReference type="InterPro" id="IPR029063">
    <property type="entry name" value="SAM-dependent_MTases_sf"/>
</dbReference>
<comment type="caution">
    <text evidence="5">The sequence shown here is derived from an EMBL/GenBank/DDBJ whole genome shotgun (WGS) entry which is preliminary data.</text>
</comment>
<evidence type="ECO:0000313" key="6">
    <source>
        <dbReference type="Proteomes" id="UP001233172"/>
    </source>
</evidence>
<dbReference type="PANTHER" id="PTHR44942:SF4">
    <property type="entry name" value="METHYLTRANSFERASE TYPE 11 DOMAIN-CONTAINING PROTEIN"/>
    <property type="match status" value="1"/>
</dbReference>
<dbReference type="Gene3D" id="3.40.50.150">
    <property type="entry name" value="Vaccinia Virus protein VP39"/>
    <property type="match status" value="1"/>
</dbReference>
<dbReference type="GO" id="GO:0008757">
    <property type="term" value="F:S-adenosylmethionine-dependent methyltransferase activity"/>
    <property type="evidence" value="ECO:0007669"/>
    <property type="project" value="InterPro"/>
</dbReference>
<evidence type="ECO:0000256" key="1">
    <source>
        <dbReference type="ARBA" id="ARBA00008361"/>
    </source>
</evidence>
<dbReference type="PANTHER" id="PTHR44942">
    <property type="entry name" value="METHYLTRANSF_11 DOMAIN-CONTAINING PROTEIN"/>
    <property type="match status" value="1"/>
</dbReference>
<reference evidence="5" key="1">
    <citation type="journal article" date="2023" name="PLoS Negl. Trop. Dis.">
        <title>A genome sequence for Biomphalaria pfeifferi, the major vector snail for the human-infecting parasite Schistosoma mansoni.</title>
        <authorList>
            <person name="Bu L."/>
            <person name="Lu L."/>
            <person name="Laidemitt M.R."/>
            <person name="Zhang S.M."/>
            <person name="Mutuku M."/>
            <person name="Mkoji G."/>
            <person name="Steinauer M."/>
            <person name="Loker E.S."/>
        </authorList>
    </citation>
    <scope>NUCLEOTIDE SEQUENCE</scope>
    <source>
        <strain evidence="5">KasaAsao</strain>
    </source>
</reference>
<reference evidence="5" key="2">
    <citation type="submission" date="2023-04" db="EMBL/GenBank/DDBJ databases">
        <authorList>
            <person name="Bu L."/>
            <person name="Lu L."/>
            <person name="Laidemitt M.R."/>
            <person name="Zhang S.M."/>
            <person name="Mutuku M."/>
            <person name="Mkoji G."/>
            <person name="Steinauer M."/>
            <person name="Loker E.S."/>
        </authorList>
    </citation>
    <scope>NUCLEOTIDE SEQUENCE</scope>
    <source>
        <strain evidence="5">KasaAsao</strain>
        <tissue evidence="5">Whole Snail</tissue>
    </source>
</reference>
<keyword evidence="2 5" id="KW-0489">Methyltransferase</keyword>
<feature type="non-terminal residue" evidence="5">
    <location>
        <position position="1"/>
    </location>
</feature>
<keyword evidence="6" id="KW-1185">Reference proteome</keyword>
<proteinExistence type="inferred from homology"/>
<dbReference type="SUPFAM" id="SSF53335">
    <property type="entry name" value="S-adenosyl-L-methionine-dependent methyltransferases"/>
    <property type="match status" value="1"/>
</dbReference>
<keyword evidence="3" id="KW-0808">Transferase</keyword>
<organism evidence="5 6">
    <name type="scientific">Biomphalaria pfeifferi</name>
    <name type="common">Bloodfluke planorb</name>
    <name type="synonym">Freshwater snail</name>
    <dbReference type="NCBI Taxonomy" id="112525"/>
    <lineage>
        <taxon>Eukaryota</taxon>
        <taxon>Metazoa</taxon>
        <taxon>Spiralia</taxon>
        <taxon>Lophotrochozoa</taxon>
        <taxon>Mollusca</taxon>
        <taxon>Gastropoda</taxon>
        <taxon>Heterobranchia</taxon>
        <taxon>Euthyneura</taxon>
        <taxon>Panpulmonata</taxon>
        <taxon>Hygrophila</taxon>
        <taxon>Lymnaeoidea</taxon>
        <taxon>Planorbidae</taxon>
        <taxon>Biomphalaria</taxon>
    </lineage>
</organism>